<keyword evidence="10" id="KW-1185">Reference proteome</keyword>
<keyword evidence="7 8" id="KW-0963">Cytoplasm</keyword>
<keyword evidence="2 7" id="KW-0408">Iron</keyword>
<dbReference type="HAMAP" id="MF_00323">
    <property type="entry name" value="Ferrochelatase"/>
    <property type="match status" value="1"/>
</dbReference>
<keyword evidence="3 7" id="KW-0350">Heme biosynthesis</keyword>
<evidence type="ECO:0000256" key="7">
    <source>
        <dbReference type="HAMAP-Rule" id="MF_00323"/>
    </source>
</evidence>
<keyword evidence="4 7" id="KW-0456">Lyase</keyword>
<evidence type="ECO:0000256" key="2">
    <source>
        <dbReference type="ARBA" id="ARBA00023004"/>
    </source>
</evidence>
<comment type="caution">
    <text evidence="9">The sequence shown here is derived from an EMBL/GenBank/DDBJ whole genome shotgun (WGS) entry which is preliminary data.</text>
</comment>
<gene>
    <name evidence="7 9" type="primary">hemH</name>
    <name evidence="9" type="ORF">HMPREF1050_1673</name>
</gene>
<comment type="subcellular location">
    <subcellularLocation>
        <location evidence="7 8">Cytoplasm</location>
    </subcellularLocation>
</comment>
<comment type="catalytic activity">
    <reaction evidence="6">
        <text>Fe-coproporphyrin III + 2 H(+) = coproporphyrin III + Fe(2+)</text>
        <dbReference type="Rhea" id="RHEA:49572"/>
        <dbReference type="ChEBI" id="CHEBI:15378"/>
        <dbReference type="ChEBI" id="CHEBI:29033"/>
        <dbReference type="ChEBI" id="CHEBI:68438"/>
        <dbReference type="ChEBI" id="CHEBI:131725"/>
        <dbReference type="EC" id="4.99.1.9"/>
    </reaction>
    <physiologicalReaction direction="right-to-left" evidence="6">
        <dbReference type="Rhea" id="RHEA:49574"/>
    </physiologicalReaction>
</comment>
<dbReference type="InterPro" id="IPR019772">
    <property type="entry name" value="Ferrochelatase_AS"/>
</dbReference>
<dbReference type="SUPFAM" id="SSF53800">
    <property type="entry name" value="Chelatase"/>
    <property type="match status" value="1"/>
</dbReference>
<evidence type="ECO:0000256" key="3">
    <source>
        <dbReference type="ARBA" id="ARBA00023133"/>
    </source>
</evidence>
<dbReference type="NCBIfam" id="TIGR00109">
    <property type="entry name" value="hemH"/>
    <property type="match status" value="1"/>
</dbReference>
<evidence type="ECO:0000256" key="8">
    <source>
        <dbReference type="RuleBase" id="RU000607"/>
    </source>
</evidence>
<evidence type="ECO:0000256" key="4">
    <source>
        <dbReference type="ARBA" id="ARBA00023239"/>
    </source>
</evidence>
<dbReference type="CDD" id="cd00419">
    <property type="entry name" value="Ferrochelatase_C"/>
    <property type="match status" value="1"/>
</dbReference>
<comment type="pathway">
    <text evidence="7 8">Porphyrin-containing compound metabolism; protoheme biosynthesis; protoheme from protoporphyrin-IX: step 1/1.</text>
</comment>
<organism evidence="9 10">
    <name type="scientific">Haemophilus parahaemolyticus HK385</name>
    <dbReference type="NCBI Taxonomy" id="1095744"/>
    <lineage>
        <taxon>Bacteria</taxon>
        <taxon>Pseudomonadati</taxon>
        <taxon>Pseudomonadota</taxon>
        <taxon>Gammaproteobacteria</taxon>
        <taxon>Pasteurellales</taxon>
        <taxon>Pasteurellaceae</taxon>
        <taxon>Haemophilus</taxon>
    </lineage>
</organism>
<dbReference type="PANTHER" id="PTHR11108:SF1">
    <property type="entry name" value="FERROCHELATASE, MITOCHONDRIAL"/>
    <property type="match status" value="1"/>
</dbReference>
<feature type="binding site" evidence="7">
    <location>
        <position position="224"/>
    </location>
    <ligand>
        <name>Fe(2+)</name>
        <dbReference type="ChEBI" id="CHEBI:29033"/>
    </ligand>
</feature>
<keyword evidence="7" id="KW-0479">Metal-binding</keyword>
<proteinExistence type="inferred from homology"/>
<name>A0ABP2P5H0_HAEPH</name>
<dbReference type="CDD" id="cd03411">
    <property type="entry name" value="Ferrochelatase_N"/>
    <property type="match status" value="1"/>
</dbReference>
<dbReference type="InterPro" id="IPR033659">
    <property type="entry name" value="Ferrochelatase_N"/>
</dbReference>
<feature type="binding site" evidence="7">
    <location>
        <position position="305"/>
    </location>
    <ligand>
        <name>Fe(2+)</name>
        <dbReference type="ChEBI" id="CHEBI:29033"/>
    </ligand>
</feature>
<comment type="catalytic activity">
    <reaction evidence="7 8">
        <text>heme b + 2 H(+) = protoporphyrin IX + Fe(2+)</text>
        <dbReference type="Rhea" id="RHEA:22584"/>
        <dbReference type="ChEBI" id="CHEBI:15378"/>
        <dbReference type="ChEBI" id="CHEBI:29033"/>
        <dbReference type="ChEBI" id="CHEBI:57306"/>
        <dbReference type="ChEBI" id="CHEBI:60344"/>
        <dbReference type="EC" id="4.98.1.1"/>
    </reaction>
</comment>
<evidence type="ECO:0000313" key="10">
    <source>
        <dbReference type="Proteomes" id="UP000003016"/>
    </source>
</evidence>
<dbReference type="Gene3D" id="3.40.50.1400">
    <property type="match status" value="2"/>
</dbReference>
<sequence>MLKSAQILFVIPYKFKQTTLHLLITKKEEKNMENKKIGVLLANLGTPDAPTTSDVKRYLKQFLSDPRVIDLPKFKWQTILNCFVLPKRSPKVAKLYQAIWTAEGSPLLAISRKQQKALQNYFNAKGKNVVVELGMSYGNPSMAQAVENLTKQAVEKIIVLPLYPQYSSTTTASVLDAFAESLKQHRRVVPFEFIHSYHNDPLYIEALANSITLEPDELLLFSFHGIPKRYADEGDFYPQHCQQTAELVAQKLNLKSEQWKLTFQSRFGDEEWLQPYTDETLESFPSQGVKKVAVICTGFSVDCLETLEEIAEENKENFINAGGESYRYIPALNATGDHIKMMVKLIEEKMQ</sequence>
<dbReference type="PANTHER" id="PTHR11108">
    <property type="entry name" value="FERROCHELATASE"/>
    <property type="match status" value="1"/>
</dbReference>
<dbReference type="InterPro" id="IPR001015">
    <property type="entry name" value="Ferrochelatase"/>
</dbReference>
<evidence type="ECO:0000256" key="1">
    <source>
        <dbReference type="ARBA" id="ARBA00007718"/>
    </source>
</evidence>
<dbReference type="InterPro" id="IPR033644">
    <property type="entry name" value="Ferrochelatase_C"/>
</dbReference>
<dbReference type="Pfam" id="PF00762">
    <property type="entry name" value="Ferrochelatase"/>
    <property type="match status" value="1"/>
</dbReference>
<evidence type="ECO:0000313" key="9">
    <source>
        <dbReference type="EMBL" id="EIJ73559.1"/>
    </source>
</evidence>
<reference evidence="9 10" key="1">
    <citation type="submission" date="2012-02" db="EMBL/GenBank/DDBJ databases">
        <authorList>
            <person name="Harkins D.M."/>
            <person name="Madupu R."/>
            <person name="Durkin A.S."/>
            <person name="Torralba M."/>
            <person name="Methe B."/>
            <person name="Sutton G.G."/>
            <person name="Nelson K.E."/>
        </authorList>
    </citation>
    <scope>NUCLEOTIDE SEQUENCE [LARGE SCALE GENOMIC DNA]</scope>
    <source>
        <strain evidence="9 10">HK385</strain>
    </source>
</reference>
<evidence type="ECO:0000256" key="5">
    <source>
        <dbReference type="ARBA" id="ARBA00023244"/>
    </source>
</evidence>
<comment type="function">
    <text evidence="7 8">Catalyzes the ferrous insertion into protoporphyrin IX.</text>
</comment>
<keyword evidence="5 7" id="KW-0627">Porphyrin biosynthesis</keyword>
<protein>
    <recommendedName>
        <fullName evidence="7 8">Ferrochelatase</fullName>
        <ecNumber evidence="7 8">4.98.1.1</ecNumber>
    </recommendedName>
    <alternativeName>
        <fullName evidence="7">Heme synthase</fullName>
    </alternativeName>
    <alternativeName>
        <fullName evidence="7">Protoheme ferro-lyase</fullName>
    </alternativeName>
</protein>
<accession>A0ABP2P5H0</accession>
<dbReference type="EC" id="4.98.1.1" evidence="7 8"/>
<evidence type="ECO:0000256" key="6">
    <source>
        <dbReference type="ARBA" id="ARBA00024536"/>
    </source>
</evidence>
<dbReference type="PROSITE" id="PS00534">
    <property type="entry name" value="FERROCHELATASE"/>
    <property type="match status" value="1"/>
</dbReference>
<dbReference type="GO" id="GO:0016829">
    <property type="term" value="F:lyase activity"/>
    <property type="evidence" value="ECO:0007669"/>
    <property type="project" value="UniProtKB-KW"/>
</dbReference>
<dbReference type="Proteomes" id="UP000003016">
    <property type="component" value="Unassembled WGS sequence"/>
</dbReference>
<dbReference type="EMBL" id="AJSW01000003">
    <property type="protein sequence ID" value="EIJ73559.1"/>
    <property type="molecule type" value="Genomic_DNA"/>
</dbReference>
<comment type="similarity">
    <text evidence="1 7 8">Belongs to the ferrochelatase family.</text>
</comment>